<keyword evidence="2" id="KW-1185">Reference proteome</keyword>
<sequence>MVVERGFAEAVAGIMSNTSPNRIIQDVHGIVGRELARLDPTAEIETTTYFNHSYVPDFVLSWGKGSLRAQRAVYLRNTLEASVVSQDAEELGAEAPVVLSLARTESSEVIDAADLAVEEAPRILMTNAAALEEFTEDTEFSNPLEGLVRSNLVRGARGLLTPERARQFTIVPDVADEGYIAAIRRNFDEPAAFRLSRAAQIIRLGLGDGLDEFFRASEPFDLAEGELSVAELAVILPYLLRHPQGTYDPRFWEFVGLMTDLASVEAVAVELSDMDITRIVLPNLNNWFGIRASLGIRPDLSVDNNRAYEDGWQFNARMLALIVDRWIVHISSDARHLKGRKDSAPARWEDLVNRLEGLNVSAVRLVGASRRVDVSSDRSADVRSDVATISASIDDAFHVPEVRVGFDESSITADFSRMLATAQPSASLRELVNVTLTVLGYRYPISDEYLWLAGPE</sequence>
<accession>A0ABP4B983</accession>
<gene>
    <name evidence="1" type="ORF">GCM10009554_44810</name>
</gene>
<comment type="caution">
    <text evidence="1">The sequence shown here is derived from an EMBL/GenBank/DDBJ whole genome shotgun (WGS) entry which is preliminary data.</text>
</comment>
<organism evidence="1 2">
    <name type="scientific">Kribbella koreensis</name>
    <dbReference type="NCBI Taxonomy" id="57909"/>
    <lineage>
        <taxon>Bacteria</taxon>
        <taxon>Bacillati</taxon>
        <taxon>Actinomycetota</taxon>
        <taxon>Actinomycetes</taxon>
        <taxon>Propionibacteriales</taxon>
        <taxon>Kribbellaceae</taxon>
        <taxon>Kribbella</taxon>
    </lineage>
</organism>
<dbReference type="Proteomes" id="UP001500542">
    <property type="component" value="Unassembled WGS sequence"/>
</dbReference>
<evidence type="ECO:0000313" key="2">
    <source>
        <dbReference type="Proteomes" id="UP001500542"/>
    </source>
</evidence>
<proteinExistence type="predicted"/>
<dbReference type="RefSeq" id="WP_343973323.1">
    <property type="nucleotide sequence ID" value="NZ_BAAAHK010000011.1"/>
</dbReference>
<reference evidence="2" key="1">
    <citation type="journal article" date="2019" name="Int. J. Syst. Evol. Microbiol.">
        <title>The Global Catalogue of Microorganisms (GCM) 10K type strain sequencing project: providing services to taxonomists for standard genome sequencing and annotation.</title>
        <authorList>
            <consortium name="The Broad Institute Genomics Platform"/>
            <consortium name="The Broad Institute Genome Sequencing Center for Infectious Disease"/>
            <person name="Wu L."/>
            <person name="Ma J."/>
        </authorList>
    </citation>
    <scope>NUCLEOTIDE SEQUENCE [LARGE SCALE GENOMIC DNA]</scope>
    <source>
        <strain evidence="2">JCM 10977</strain>
    </source>
</reference>
<protein>
    <submittedName>
        <fullName evidence="1">Uncharacterized protein</fullName>
    </submittedName>
</protein>
<name>A0ABP4B983_9ACTN</name>
<dbReference type="EMBL" id="BAAAHK010000011">
    <property type="protein sequence ID" value="GAA0947800.1"/>
    <property type="molecule type" value="Genomic_DNA"/>
</dbReference>
<evidence type="ECO:0000313" key="1">
    <source>
        <dbReference type="EMBL" id="GAA0947800.1"/>
    </source>
</evidence>